<dbReference type="Gene3D" id="3.40.630.30">
    <property type="match status" value="1"/>
</dbReference>
<sequence length="152" mass="17619">MSDQQHAVTIRPIQPGDYQQWLQLWLAYQDFYQVTLDEQVSVVAFERFSDPQEPVFSAVAVQGDELIGFVNSVLHRSTWAVTDFCYLEDLYVAPAVRGSGAGKLLIEWVQAFAREQRCGRLYWHTQESNKRAQRLYDWVAQKPGVIEYRMGL</sequence>
<dbReference type="InterPro" id="IPR000182">
    <property type="entry name" value="GNAT_dom"/>
</dbReference>
<reference evidence="4 5" key="1">
    <citation type="submission" date="2018-06" db="EMBL/GenBank/DDBJ databases">
        <title>Pseudomonas diversity within urban Lake Michigan freshwaters.</title>
        <authorList>
            <person name="Batrich M."/>
            <person name="Hatzopoulos T."/>
            <person name="Putonti C."/>
        </authorList>
    </citation>
    <scope>NUCLEOTIDE SEQUENCE [LARGE SCALE GENOMIC DNA]</scope>
    <source>
        <strain evidence="4 5">MB-090624</strain>
    </source>
</reference>
<protein>
    <submittedName>
        <fullName evidence="4">GNAT family N-acetyltransferase</fullName>
    </submittedName>
</protein>
<gene>
    <name evidence="4" type="ORF">DMX08_22875</name>
</gene>
<name>A0A9Q6IC56_9PSED</name>
<evidence type="ECO:0000313" key="5">
    <source>
        <dbReference type="Proteomes" id="UP000248188"/>
    </source>
</evidence>
<dbReference type="SUPFAM" id="SSF55729">
    <property type="entry name" value="Acyl-CoA N-acyltransferases (Nat)"/>
    <property type="match status" value="1"/>
</dbReference>
<evidence type="ECO:0000256" key="1">
    <source>
        <dbReference type="ARBA" id="ARBA00022679"/>
    </source>
</evidence>
<dbReference type="PANTHER" id="PTHR10545:SF42">
    <property type="entry name" value="ACETYLTRANSFERASE"/>
    <property type="match status" value="1"/>
</dbReference>
<feature type="domain" description="N-acetyltransferase" evidence="3">
    <location>
        <begin position="8"/>
        <end position="152"/>
    </location>
</feature>
<dbReference type="AlphaFoldDB" id="A0A9Q6IC56"/>
<dbReference type="PANTHER" id="PTHR10545">
    <property type="entry name" value="DIAMINE N-ACETYLTRANSFERASE"/>
    <property type="match status" value="1"/>
</dbReference>
<dbReference type="Pfam" id="PF00583">
    <property type="entry name" value="Acetyltransf_1"/>
    <property type="match status" value="1"/>
</dbReference>
<dbReference type="InterPro" id="IPR016181">
    <property type="entry name" value="Acyl_CoA_acyltransferase"/>
</dbReference>
<dbReference type="PROSITE" id="PS51186">
    <property type="entry name" value="GNAT"/>
    <property type="match status" value="1"/>
</dbReference>
<dbReference type="RefSeq" id="WP_110653009.1">
    <property type="nucleotide sequence ID" value="NZ_QJRN01000015.1"/>
</dbReference>
<dbReference type="Proteomes" id="UP000248188">
    <property type="component" value="Unassembled WGS sequence"/>
</dbReference>
<dbReference type="GO" id="GO:0008080">
    <property type="term" value="F:N-acetyltransferase activity"/>
    <property type="evidence" value="ECO:0007669"/>
    <property type="project" value="TreeGrafter"/>
</dbReference>
<dbReference type="CDD" id="cd04301">
    <property type="entry name" value="NAT_SF"/>
    <property type="match status" value="1"/>
</dbReference>
<evidence type="ECO:0000313" key="4">
    <source>
        <dbReference type="EMBL" id="PYC32394.1"/>
    </source>
</evidence>
<dbReference type="InterPro" id="IPR051016">
    <property type="entry name" value="Diverse_Substrate_AcTransf"/>
</dbReference>
<keyword evidence="1" id="KW-0808">Transferase</keyword>
<organism evidence="4 5">
    <name type="scientific">Pseudomonas protegens</name>
    <dbReference type="NCBI Taxonomy" id="380021"/>
    <lineage>
        <taxon>Bacteria</taxon>
        <taxon>Pseudomonadati</taxon>
        <taxon>Pseudomonadota</taxon>
        <taxon>Gammaproteobacteria</taxon>
        <taxon>Pseudomonadales</taxon>
        <taxon>Pseudomonadaceae</taxon>
        <taxon>Pseudomonas</taxon>
    </lineage>
</organism>
<evidence type="ECO:0000259" key="3">
    <source>
        <dbReference type="PROSITE" id="PS51186"/>
    </source>
</evidence>
<dbReference type="EMBL" id="QJRN01000015">
    <property type="protein sequence ID" value="PYC32394.1"/>
    <property type="molecule type" value="Genomic_DNA"/>
</dbReference>
<evidence type="ECO:0000256" key="2">
    <source>
        <dbReference type="ARBA" id="ARBA00023315"/>
    </source>
</evidence>
<keyword evidence="2" id="KW-0012">Acyltransferase</keyword>
<proteinExistence type="predicted"/>
<comment type="caution">
    <text evidence="4">The sequence shown here is derived from an EMBL/GenBank/DDBJ whole genome shotgun (WGS) entry which is preliminary data.</text>
</comment>
<accession>A0A9Q6IC56</accession>